<organism evidence="1 2">
    <name type="scientific">Roseicella frigidaeris</name>
    <dbReference type="NCBI Taxonomy" id="2230885"/>
    <lineage>
        <taxon>Bacteria</taxon>
        <taxon>Pseudomonadati</taxon>
        <taxon>Pseudomonadota</taxon>
        <taxon>Alphaproteobacteria</taxon>
        <taxon>Acetobacterales</taxon>
        <taxon>Roseomonadaceae</taxon>
        <taxon>Roseicella</taxon>
    </lineage>
</organism>
<evidence type="ECO:0000313" key="2">
    <source>
        <dbReference type="Proteomes" id="UP000249065"/>
    </source>
</evidence>
<accession>A0A327M422</accession>
<name>A0A327M422_9PROT</name>
<dbReference type="AlphaFoldDB" id="A0A327M422"/>
<dbReference type="PANTHER" id="PTHR34598:SF3">
    <property type="entry name" value="OXIDOREDUCTASE AN1597"/>
    <property type="match status" value="1"/>
</dbReference>
<comment type="caution">
    <text evidence="1">The sequence shown here is derived from an EMBL/GenBank/DDBJ whole genome shotgun (WGS) entry which is preliminary data.</text>
</comment>
<dbReference type="GO" id="GO:0008168">
    <property type="term" value="F:methyltransferase activity"/>
    <property type="evidence" value="ECO:0007669"/>
    <property type="project" value="UniProtKB-KW"/>
</dbReference>
<protein>
    <submittedName>
        <fullName evidence="1">Methyltransferase</fullName>
    </submittedName>
</protein>
<proteinExistence type="predicted"/>
<sequence length="278" mass="31396">MPDTAALAPRVIQAPLNYLRPIAERPRRYVAAPPPGVPETNIETEAHLVPVEDGRGREAEFTLDRNGFALIEAPTGFADWYDPAAVRARYLPEVERVVRQALGATRVVAFDHNVRDAARLQADPALREPAKRVHNDYTYGSAPERVRSLLPAEAEALLRQRFAIVNLWRPLEVVQESPLALADWTSIRDEDLVESDLVYADRVGVTYQVVHNPRHRWVYFPRQRPEEALLIKCYDSADDGRARLSFHGAFDDPTSPPDAPPRRSIEVRTLVFWNPADA</sequence>
<dbReference type="PANTHER" id="PTHR34598">
    <property type="entry name" value="BLL6449 PROTEIN"/>
    <property type="match status" value="1"/>
</dbReference>
<keyword evidence="1" id="KW-0489">Methyltransferase</keyword>
<dbReference type="GO" id="GO:0032259">
    <property type="term" value="P:methylation"/>
    <property type="evidence" value="ECO:0007669"/>
    <property type="project" value="UniProtKB-KW"/>
</dbReference>
<dbReference type="EMBL" id="QLIX01000021">
    <property type="protein sequence ID" value="RAI57115.1"/>
    <property type="molecule type" value="Genomic_DNA"/>
</dbReference>
<dbReference type="NCBIfam" id="NF041278">
    <property type="entry name" value="CmcJ_NvfI_EfuI"/>
    <property type="match status" value="1"/>
</dbReference>
<dbReference type="Proteomes" id="UP000249065">
    <property type="component" value="Unassembled WGS sequence"/>
</dbReference>
<gene>
    <name evidence="1" type="ORF">DOO78_20875</name>
</gene>
<reference evidence="2" key="1">
    <citation type="submission" date="2018-06" db="EMBL/GenBank/DDBJ databases">
        <authorList>
            <person name="Khan S.A."/>
        </authorList>
    </citation>
    <scope>NUCLEOTIDE SEQUENCE [LARGE SCALE GENOMIC DNA]</scope>
    <source>
        <strain evidence="2">DB-1506</strain>
    </source>
</reference>
<keyword evidence="1" id="KW-0808">Transferase</keyword>
<keyword evidence="2" id="KW-1185">Reference proteome</keyword>
<dbReference type="RefSeq" id="WP_111471815.1">
    <property type="nucleotide sequence ID" value="NZ_QLIX01000021.1"/>
</dbReference>
<dbReference type="InterPro" id="IPR044053">
    <property type="entry name" value="AsaB-like"/>
</dbReference>
<dbReference type="OrthoDB" id="5173234at2"/>
<dbReference type="GO" id="GO:0016491">
    <property type="term" value="F:oxidoreductase activity"/>
    <property type="evidence" value="ECO:0007669"/>
    <property type="project" value="InterPro"/>
</dbReference>
<evidence type="ECO:0000313" key="1">
    <source>
        <dbReference type="EMBL" id="RAI57115.1"/>
    </source>
</evidence>